<accession>A0ABW2TRQ9</accession>
<dbReference type="SUPFAM" id="SSF56801">
    <property type="entry name" value="Acetyl-CoA synthetase-like"/>
    <property type="match status" value="1"/>
</dbReference>
<dbReference type="Pfam" id="PF13193">
    <property type="entry name" value="AMP-binding_C"/>
    <property type="match status" value="1"/>
</dbReference>
<dbReference type="InterPro" id="IPR025110">
    <property type="entry name" value="AMP-bd_C"/>
</dbReference>
<dbReference type="PANTHER" id="PTHR45527">
    <property type="entry name" value="NONRIBOSOMAL PEPTIDE SYNTHETASE"/>
    <property type="match status" value="1"/>
</dbReference>
<dbReference type="Pfam" id="PF00501">
    <property type="entry name" value="AMP-binding"/>
    <property type="match status" value="1"/>
</dbReference>
<organism evidence="4 5">
    <name type="scientific">Actinokineospora soli</name>
    <dbReference type="NCBI Taxonomy" id="1048753"/>
    <lineage>
        <taxon>Bacteria</taxon>
        <taxon>Bacillati</taxon>
        <taxon>Actinomycetota</taxon>
        <taxon>Actinomycetes</taxon>
        <taxon>Pseudonocardiales</taxon>
        <taxon>Pseudonocardiaceae</taxon>
        <taxon>Actinokineospora</taxon>
    </lineage>
</organism>
<feature type="domain" description="AMP-dependent synthetase/ligase" evidence="2">
    <location>
        <begin position="12"/>
        <end position="350"/>
    </location>
</feature>
<reference evidence="5" key="1">
    <citation type="journal article" date="2019" name="Int. J. Syst. Evol. Microbiol.">
        <title>The Global Catalogue of Microorganisms (GCM) 10K type strain sequencing project: providing services to taxonomists for standard genome sequencing and annotation.</title>
        <authorList>
            <consortium name="The Broad Institute Genomics Platform"/>
            <consortium name="The Broad Institute Genome Sequencing Center for Infectious Disease"/>
            <person name="Wu L."/>
            <person name="Ma J."/>
        </authorList>
    </citation>
    <scope>NUCLEOTIDE SEQUENCE [LARGE SCALE GENOMIC DNA]</scope>
    <source>
        <strain evidence="5">JCM 17695</strain>
    </source>
</reference>
<gene>
    <name evidence="4" type="ORF">ACFQV2_26735</name>
</gene>
<dbReference type="Gene3D" id="3.40.50.12780">
    <property type="entry name" value="N-terminal domain of ligase-like"/>
    <property type="match status" value="1"/>
</dbReference>
<dbReference type="InterPro" id="IPR000873">
    <property type="entry name" value="AMP-dep_synth/lig_dom"/>
</dbReference>
<dbReference type="PANTHER" id="PTHR45527:SF1">
    <property type="entry name" value="FATTY ACID SYNTHASE"/>
    <property type="match status" value="1"/>
</dbReference>
<evidence type="ECO:0000259" key="2">
    <source>
        <dbReference type="Pfam" id="PF00501"/>
    </source>
</evidence>
<dbReference type="Gene3D" id="3.30.300.30">
    <property type="match status" value="1"/>
</dbReference>
<proteinExistence type="predicted"/>
<dbReference type="InterPro" id="IPR020845">
    <property type="entry name" value="AMP-binding_CS"/>
</dbReference>
<dbReference type="PROSITE" id="PS00455">
    <property type="entry name" value="AMP_BINDING"/>
    <property type="match status" value="1"/>
</dbReference>
<feature type="region of interest" description="Disordered" evidence="1">
    <location>
        <begin position="463"/>
        <end position="485"/>
    </location>
</feature>
<dbReference type="InterPro" id="IPR042099">
    <property type="entry name" value="ANL_N_sf"/>
</dbReference>
<keyword evidence="5" id="KW-1185">Reference proteome</keyword>
<protein>
    <submittedName>
        <fullName evidence="4">AMP-binding protein</fullName>
    </submittedName>
</protein>
<evidence type="ECO:0000313" key="5">
    <source>
        <dbReference type="Proteomes" id="UP001596512"/>
    </source>
</evidence>
<sequence length="485" mass="50792">MSESLVAQLAGHAVVQPGVPAVVMGERRVDYAELTAMTAAAAARITALGLRTGDRVAVHAAKSPETVALMAACLRMRVPFLLPSVELGADTFSALLQRADCGDILAAGPVDAAVGQRIHEITGPAASAAQPPAEPGHPDDVSLLLTTSGSTGLPKIVPITAGAIDAFTTWAADHFGIRPGTAVLNYAPFNFDLCLLDVWTTLAAGGTVVLVEAHRSTNGKHIAGLVRQNRVEVVQAVPMLFRLLVDAWDGVPFADVRHVVLTGDKASAKLLAALPELFPNAAISNVYGCTETNDSFEYRVDPADVPDPLPIGTPLPGVDAVVVAEDGTVLTGPATGELHVRTPFQTPGYHGGGNDRFVALPGRDGVYFRSGDLVSRDADGVHTLLGRNDFQVKVRGTRINLEEIEHVLLAHDAVTEAAVVGVPDDLAGVRVHAVVRGAGLDSLALREHCRLRLPRVAIPRACRSSPSRCRGRRPARSTGSASASP</sequence>
<comment type="caution">
    <text evidence="4">The sequence shown here is derived from an EMBL/GenBank/DDBJ whole genome shotgun (WGS) entry which is preliminary data.</text>
</comment>
<feature type="domain" description="AMP-binding enzyme C-terminal" evidence="3">
    <location>
        <begin position="403"/>
        <end position="463"/>
    </location>
</feature>
<name>A0ABW2TRQ9_9PSEU</name>
<dbReference type="InterPro" id="IPR045851">
    <property type="entry name" value="AMP-bd_C_sf"/>
</dbReference>
<dbReference type="Proteomes" id="UP001596512">
    <property type="component" value="Unassembled WGS sequence"/>
</dbReference>
<dbReference type="EMBL" id="JBHTEY010000004">
    <property type="protein sequence ID" value="MFC7616530.1"/>
    <property type="molecule type" value="Genomic_DNA"/>
</dbReference>
<evidence type="ECO:0000313" key="4">
    <source>
        <dbReference type="EMBL" id="MFC7616530.1"/>
    </source>
</evidence>
<evidence type="ECO:0000259" key="3">
    <source>
        <dbReference type="Pfam" id="PF13193"/>
    </source>
</evidence>
<evidence type="ECO:0000256" key="1">
    <source>
        <dbReference type="SAM" id="MobiDB-lite"/>
    </source>
</evidence>